<sequence length="402" mass="45408">MTVAALMLFMNITKAQTDSTKYRKLKIDEVNFLTSYYHQNGNNSAVTGGIGSERLDESGNSIDLQLSKFDKRNNKHIFGIELGVDVYSSASSDQIDLNTIVTSASSHAVSHASSGDVRVSPSVSYLFENTKHNYSLGGGLSFSNEFDYTSIGGNILFSKSTQDKNTEFSAKASVFLDTWKVILPAELRPTSPNLKYNQGDNAPRNSYNLSLGLAQVVNQRLQMSLLTDIGYQKGLLGTAYQRVYFGDNGDNAYSEKLPDNRFKLPIGLRANYFLGDKVILRGFYRYYTDSWKLTAHTAELEIPYKITPFISIAPFYRYYRQSGIEYFKPYKEHMLADNELYYTSDFDLSKFTSNLFGVNFRVTSANGIFGIKQLNTIEMRYSYYDRSTKLTSHSISLALKFK</sequence>
<proteinExistence type="predicted"/>
<dbReference type="InterPro" id="IPR021953">
    <property type="entry name" value="DUF3570"/>
</dbReference>
<accession>A0A1M5DQV2</accession>
<dbReference type="Proteomes" id="UP000184509">
    <property type="component" value="Unassembled WGS sequence"/>
</dbReference>
<dbReference type="STRING" id="1297750.SAMN05444405_11241"/>
<gene>
    <name evidence="1" type="ORF">SAMN05444405_11241</name>
</gene>
<dbReference type="AlphaFoldDB" id="A0A1M5DQV2"/>
<evidence type="ECO:0008006" key="3">
    <source>
        <dbReference type="Google" id="ProtNLM"/>
    </source>
</evidence>
<name>A0A1M5DQV2_9BACE</name>
<protein>
    <recommendedName>
        <fullName evidence="3">DUF3570 domain-containing protein</fullName>
    </recommendedName>
</protein>
<organism evidence="1 2">
    <name type="scientific">Bacteroides luti</name>
    <dbReference type="NCBI Taxonomy" id="1297750"/>
    <lineage>
        <taxon>Bacteria</taxon>
        <taxon>Pseudomonadati</taxon>
        <taxon>Bacteroidota</taxon>
        <taxon>Bacteroidia</taxon>
        <taxon>Bacteroidales</taxon>
        <taxon>Bacteroidaceae</taxon>
        <taxon>Bacteroides</taxon>
    </lineage>
</organism>
<evidence type="ECO:0000313" key="2">
    <source>
        <dbReference type="Proteomes" id="UP000184509"/>
    </source>
</evidence>
<keyword evidence="2" id="KW-1185">Reference proteome</keyword>
<dbReference type="Pfam" id="PF12094">
    <property type="entry name" value="DUF3570"/>
    <property type="match status" value="1"/>
</dbReference>
<evidence type="ECO:0000313" key="1">
    <source>
        <dbReference type="EMBL" id="SHF69162.1"/>
    </source>
</evidence>
<reference evidence="1 2" key="1">
    <citation type="submission" date="2016-11" db="EMBL/GenBank/DDBJ databases">
        <authorList>
            <person name="Jaros S."/>
            <person name="Januszkiewicz K."/>
            <person name="Wedrychowicz H."/>
        </authorList>
    </citation>
    <scope>NUCLEOTIDE SEQUENCE [LARGE SCALE GENOMIC DNA]</scope>
    <source>
        <strain evidence="1 2">DSM 26991</strain>
    </source>
</reference>
<dbReference type="EMBL" id="FQTV01000012">
    <property type="protein sequence ID" value="SHF69162.1"/>
    <property type="molecule type" value="Genomic_DNA"/>
</dbReference>